<dbReference type="Proteomes" id="UP000000768">
    <property type="component" value="Chromosome 2"/>
</dbReference>
<reference evidence="1 2" key="1">
    <citation type="journal article" date="2009" name="Nature">
        <title>The Sorghum bicolor genome and the diversification of grasses.</title>
        <authorList>
            <person name="Paterson A.H."/>
            <person name="Bowers J.E."/>
            <person name="Bruggmann R."/>
            <person name="Dubchak I."/>
            <person name="Grimwood J."/>
            <person name="Gundlach H."/>
            <person name="Haberer G."/>
            <person name="Hellsten U."/>
            <person name="Mitros T."/>
            <person name="Poliakov A."/>
            <person name="Schmutz J."/>
            <person name="Spannagl M."/>
            <person name="Tang H."/>
            <person name="Wang X."/>
            <person name="Wicker T."/>
            <person name="Bharti A.K."/>
            <person name="Chapman J."/>
            <person name="Feltus F.A."/>
            <person name="Gowik U."/>
            <person name="Grigoriev I.V."/>
            <person name="Lyons E."/>
            <person name="Maher C.A."/>
            <person name="Martis M."/>
            <person name="Narechania A."/>
            <person name="Otillar R.P."/>
            <person name="Penning B.W."/>
            <person name="Salamov A.A."/>
            <person name="Wang Y."/>
            <person name="Zhang L."/>
            <person name="Carpita N.C."/>
            <person name="Freeling M."/>
            <person name="Gingle A.R."/>
            <person name="Hash C.T."/>
            <person name="Keller B."/>
            <person name="Klein P."/>
            <person name="Kresovich S."/>
            <person name="McCann M.C."/>
            <person name="Ming R."/>
            <person name="Peterson D.G."/>
            <person name="Mehboob-ur-Rahman"/>
            <person name="Ware D."/>
            <person name="Westhoff P."/>
            <person name="Mayer K.F."/>
            <person name="Messing J."/>
            <person name="Rokhsar D.S."/>
        </authorList>
    </citation>
    <scope>NUCLEOTIDE SEQUENCE [LARGE SCALE GENOMIC DNA]</scope>
    <source>
        <strain evidence="2">cv. BTx623</strain>
    </source>
</reference>
<dbReference type="AlphaFoldDB" id="C5X7N6"/>
<evidence type="ECO:0000313" key="2">
    <source>
        <dbReference type="Proteomes" id="UP000000768"/>
    </source>
</evidence>
<dbReference type="InParanoid" id="C5X7N6"/>
<reference evidence="2" key="2">
    <citation type="journal article" date="2018" name="Plant J.">
        <title>The Sorghum bicolor reference genome: improved assembly, gene annotations, a transcriptome atlas, and signatures of genome organization.</title>
        <authorList>
            <person name="McCormick R.F."/>
            <person name="Truong S.K."/>
            <person name="Sreedasyam A."/>
            <person name="Jenkins J."/>
            <person name="Shu S."/>
            <person name="Sims D."/>
            <person name="Kennedy M."/>
            <person name="Amirebrahimi M."/>
            <person name="Weers B.D."/>
            <person name="McKinley B."/>
            <person name="Mattison A."/>
            <person name="Morishige D.T."/>
            <person name="Grimwood J."/>
            <person name="Schmutz J."/>
            <person name="Mullet J.E."/>
        </authorList>
    </citation>
    <scope>NUCLEOTIDE SEQUENCE [LARGE SCALE GENOMIC DNA]</scope>
    <source>
        <strain evidence="2">cv. BTx623</strain>
    </source>
</reference>
<dbReference type="HOGENOM" id="CLU_000288_116_4_1"/>
<sequence>MAPNQPIRPNPIDSVVCSRRCTRSGLHRSGAPFSPLSAWCRFDGSAIPILRQCDLSMLKSCWD</sequence>
<dbReference type="EMBL" id="CM000761">
    <property type="protein sequence ID" value="EER99315.2"/>
    <property type="molecule type" value="Genomic_DNA"/>
</dbReference>
<accession>C5X7N6</accession>
<keyword evidence="2" id="KW-1185">Reference proteome</keyword>
<evidence type="ECO:0000313" key="1">
    <source>
        <dbReference type="EMBL" id="EER99315.2"/>
    </source>
</evidence>
<proteinExistence type="predicted"/>
<dbReference type="Gramene" id="EER99315">
    <property type="protein sequence ID" value="EER99315"/>
    <property type="gene ID" value="SORBI_3002G291000"/>
</dbReference>
<protein>
    <submittedName>
        <fullName evidence="1">Uncharacterized protein</fullName>
    </submittedName>
</protein>
<name>C5X7N6_SORBI</name>
<organism evidence="1 2">
    <name type="scientific">Sorghum bicolor</name>
    <name type="common">Sorghum</name>
    <name type="synonym">Sorghum vulgare</name>
    <dbReference type="NCBI Taxonomy" id="4558"/>
    <lineage>
        <taxon>Eukaryota</taxon>
        <taxon>Viridiplantae</taxon>
        <taxon>Streptophyta</taxon>
        <taxon>Embryophyta</taxon>
        <taxon>Tracheophyta</taxon>
        <taxon>Spermatophyta</taxon>
        <taxon>Magnoliopsida</taxon>
        <taxon>Liliopsida</taxon>
        <taxon>Poales</taxon>
        <taxon>Poaceae</taxon>
        <taxon>PACMAD clade</taxon>
        <taxon>Panicoideae</taxon>
        <taxon>Andropogonodae</taxon>
        <taxon>Andropogoneae</taxon>
        <taxon>Sorghinae</taxon>
        <taxon>Sorghum</taxon>
    </lineage>
</organism>
<gene>
    <name evidence="1" type="ORF">SORBI_3002G291000</name>
</gene>